<reference evidence="2" key="1">
    <citation type="journal article" date="2016" name="Nature">
        <title>The genome of the seagrass Zostera marina reveals angiosperm adaptation to the sea.</title>
        <authorList>
            <person name="Olsen J.L."/>
            <person name="Rouze P."/>
            <person name="Verhelst B."/>
            <person name="Lin Y.-C."/>
            <person name="Bayer T."/>
            <person name="Collen J."/>
            <person name="Dattolo E."/>
            <person name="De Paoli E."/>
            <person name="Dittami S."/>
            <person name="Maumus F."/>
            <person name="Michel G."/>
            <person name="Kersting A."/>
            <person name="Lauritano C."/>
            <person name="Lohaus R."/>
            <person name="Toepel M."/>
            <person name="Tonon T."/>
            <person name="Vanneste K."/>
            <person name="Amirebrahimi M."/>
            <person name="Brakel J."/>
            <person name="Bostroem C."/>
            <person name="Chovatia M."/>
            <person name="Grimwood J."/>
            <person name="Jenkins J.W."/>
            <person name="Jueterbock A."/>
            <person name="Mraz A."/>
            <person name="Stam W.T."/>
            <person name="Tice H."/>
            <person name="Bornberg-Bauer E."/>
            <person name="Green P.J."/>
            <person name="Pearson G.A."/>
            <person name="Procaccini G."/>
            <person name="Duarte C.M."/>
            <person name="Schmutz J."/>
            <person name="Reusch T.B.H."/>
            <person name="Van de Peer Y."/>
        </authorList>
    </citation>
    <scope>NUCLEOTIDE SEQUENCE [LARGE SCALE GENOMIC DNA]</scope>
    <source>
        <strain evidence="2">cv. Finnish</strain>
    </source>
</reference>
<organism evidence="1 2">
    <name type="scientific">Zostera marina</name>
    <name type="common">Eelgrass</name>
    <dbReference type="NCBI Taxonomy" id="29655"/>
    <lineage>
        <taxon>Eukaryota</taxon>
        <taxon>Viridiplantae</taxon>
        <taxon>Streptophyta</taxon>
        <taxon>Embryophyta</taxon>
        <taxon>Tracheophyta</taxon>
        <taxon>Spermatophyta</taxon>
        <taxon>Magnoliopsida</taxon>
        <taxon>Liliopsida</taxon>
        <taxon>Zosteraceae</taxon>
        <taxon>Zostera</taxon>
    </lineage>
</organism>
<evidence type="ECO:0008006" key="3">
    <source>
        <dbReference type="Google" id="ProtNLM"/>
    </source>
</evidence>
<dbReference type="OMA" id="FGYANIL"/>
<dbReference type="EMBL" id="LFYR01001027">
    <property type="protein sequence ID" value="KMZ65585.1"/>
    <property type="molecule type" value="Genomic_DNA"/>
</dbReference>
<evidence type="ECO:0000313" key="2">
    <source>
        <dbReference type="Proteomes" id="UP000036987"/>
    </source>
</evidence>
<accession>A0A0K9PBK9</accession>
<comment type="caution">
    <text evidence="1">The sequence shown here is derived from an EMBL/GenBank/DDBJ whole genome shotgun (WGS) entry which is preliminary data.</text>
</comment>
<gene>
    <name evidence="1" type="ORF">ZOSMA_317G00010</name>
</gene>
<dbReference type="PANTHER" id="PTHR46932">
    <property type="entry name" value="HEAVY METAL-ASSOCIATED ISOPRENYLATED PLANT PROTEIN 47"/>
    <property type="match status" value="1"/>
</dbReference>
<dbReference type="PANTHER" id="PTHR46932:SF12">
    <property type="entry name" value="HEAVY METAL-ASSOCIATED ISOPRENYLATED PLANT PROTEIN 47"/>
    <property type="match status" value="1"/>
</dbReference>
<proteinExistence type="predicted"/>
<sequence>MELVAKEGVESVTLQGKYKDEVVVVGEDLDSVCLTMRLRKKFGYANILTIEECVQTVPSLRKPSITNNGTDPSVSGRPSPTCTAVPECVKVCVCVQCPVPPPPPYIPSSSMMVCKFEDNYCTIA</sequence>
<keyword evidence="2" id="KW-1185">Reference proteome</keyword>
<dbReference type="OrthoDB" id="692882at2759"/>
<evidence type="ECO:0000313" key="1">
    <source>
        <dbReference type="EMBL" id="KMZ65585.1"/>
    </source>
</evidence>
<name>A0A0K9PBK9_ZOSMR</name>
<dbReference type="AlphaFoldDB" id="A0A0K9PBK9"/>
<dbReference type="Proteomes" id="UP000036987">
    <property type="component" value="Unassembled WGS sequence"/>
</dbReference>
<dbReference type="Gene3D" id="3.30.70.100">
    <property type="match status" value="1"/>
</dbReference>
<dbReference type="InterPro" id="IPR042885">
    <property type="entry name" value="HIPP47/16"/>
</dbReference>
<protein>
    <recommendedName>
        <fullName evidence="3">HMA domain-containing protein</fullName>
    </recommendedName>
</protein>